<accession>A0AA39XBV8</accession>
<evidence type="ECO:0000256" key="2">
    <source>
        <dbReference type="SAM" id="MobiDB-lite"/>
    </source>
</evidence>
<dbReference type="Proteomes" id="UP001174934">
    <property type="component" value="Unassembled WGS sequence"/>
</dbReference>
<feature type="compositionally biased region" description="Polar residues" evidence="2">
    <location>
        <begin position="1"/>
        <end position="16"/>
    </location>
</feature>
<name>A0AA39XBV8_9PEZI</name>
<comment type="caution">
    <text evidence="3">The sequence shown here is derived from an EMBL/GenBank/DDBJ whole genome shotgun (WGS) entry which is preliminary data.</text>
</comment>
<organism evidence="3 4">
    <name type="scientific">Bombardia bombarda</name>
    <dbReference type="NCBI Taxonomy" id="252184"/>
    <lineage>
        <taxon>Eukaryota</taxon>
        <taxon>Fungi</taxon>
        <taxon>Dikarya</taxon>
        <taxon>Ascomycota</taxon>
        <taxon>Pezizomycotina</taxon>
        <taxon>Sordariomycetes</taxon>
        <taxon>Sordariomycetidae</taxon>
        <taxon>Sordariales</taxon>
        <taxon>Lasiosphaeriaceae</taxon>
        <taxon>Bombardia</taxon>
    </lineage>
</organism>
<reference evidence="3" key="1">
    <citation type="submission" date="2023-06" db="EMBL/GenBank/DDBJ databases">
        <title>Genome-scale phylogeny and comparative genomics of the fungal order Sordariales.</title>
        <authorList>
            <consortium name="Lawrence Berkeley National Laboratory"/>
            <person name="Hensen N."/>
            <person name="Bonometti L."/>
            <person name="Westerberg I."/>
            <person name="Brannstrom I.O."/>
            <person name="Guillou S."/>
            <person name="Cros-Aarteil S."/>
            <person name="Calhoun S."/>
            <person name="Haridas S."/>
            <person name="Kuo A."/>
            <person name="Mondo S."/>
            <person name="Pangilinan J."/>
            <person name="Riley R."/>
            <person name="LaButti K."/>
            <person name="Andreopoulos B."/>
            <person name="Lipzen A."/>
            <person name="Chen C."/>
            <person name="Yanf M."/>
            <person name="Daum C."/>
            <person name="Ng V."/>
            <person name="Clum A."/>
            <person name="Steindorff A."/>
            <person name="Ohm R."/>
            <person name="Martin F."/>
            <person name="Silar P."/>
            <person name="Natvig D."/>
            <person name="Lalanne C."/>
            <person name="Gautier V."/>
            <person name="Ament-velasquez S.L."/>
            <person name="Kruys A."/>
            <person name="Hutchinson M.I."/>
            <person name="Powell A.J."/>
            <person name="Barry K."/>
            <person name="Miller A.N."/>
            <person name="Grigoriev I.V."/>
            <person name="Debuchy R."/>
            <person name="Gladieux P."/>
            <person name="Thoren M.H."/>
            <person name="Johannesson H."/>
        </authorList>
    </citation>
    <scope>NUCLEOTIDE SEQUENCE</scope>
    <source>
        <strain evidence="3">SMH3391-2</strain>
    </source>
</reference>
<evidence type="ECO:0000313" key="3">
    <source>
        <dbReference type="EMBL" id="KAK0631059.1"/>
    </source>
</evidence>
<sequence>MAGRSMSEQMLGQGSNEMHPRNTTVRDKPMAPRVRSPFSPSNQSPLIDDHLPASIENINGKPPPASLTTIPPELRLRIFELAIASCTAPASYRKHDPPSFKFLPQEYGELQCVSTSHHGHQRDGQHHGIRPGDCLTGATFLPVQFADSTSTTPLEQHMCSLLSMRTLTSSPRVKISEASRLWAHNIFYENRSSRPWSARHSSAYETAKALLDVFPYAMSQLLGPSSARNSLLRDAHLDVLYLSPGIGMWTRWLSLPAVASGRFSTVHMTVRVCAPPGPDEHNPDCEPLHEQMAKARFAKKRTDREALALEMKYSLFPFLVMALRDLGPVPLWGMLSQRFEGDDDGDDGDDDDDDDDDDDEKRKQRYKATTSGSVCNNAAEGRVTIRRLVVDVVSQEDEYEDEPDGDIAKWPQTVCPECKSLFQWRPRATKPKPDLGQHKQLTTADGDTDLDARAVLEKELEQLREEAALKKANRTALVDKVAKEFYEGLSRFDKDENHHSVRIKLKQLVGMVDIRAGGKIRRINMSECFLGDKGDSGLGEREPGRDPMADIKLLHARCVALGSALQGVEQEEALSSW</sequence>
<protein>
    <submittedName>
        <fullName evidence="3">Uncharacterized protein</fullName>
    </submittedName>
</protein>
<dbReference type="EMBL" id="JAULSR010000002">
    <property type="protein sequence ID" value="KAK0631059.1"/>
    <property type="molecule type" value="Genomic_DNA"/>
</dbReference>
<proteinExistence type="predicted"/>
<feature type="compositionally biased region" description="Acidic residues" evidence="2">
    <location>
        <begin position="341"/>
        <end position="359"/>
    </location>
</feature>
<feature type="region of interest" description="Disordered" evidence="2">
    <location>
        <begin position="340"/>
        <end position="373"/>
    </location>
</feature>
<keyword evidence="4" id="KW-1185">Reference proteome</keyword>
<feature type="compositionally biased region" description="Basic and acidic residues" evidence="2">
    <location>
        <begin position="18"/>
        <end position="30"/>
    </location>
</feature>
<evidence type="ECO:0000313" key="4">
    <source>
        <dbReference type="Proteomes" id="UP001174934"/>
    </source>
</evidence>
<feature type="region of interest" description="Disordered" evidence="2">
    <location>
        <begin position="1"/>
        <end position="68"/>
    </location>
</feature>
<feature type="coiled-coil region" evidence="1">
    <location>
        <begin position="453"/>
        <end position="480"/>
    </location>
</feature>
<keyword evidence="1" id="KW-0175">Coiled coil</keyword>
<evidence type="ECO:0000256" key="1">
    <source>
        <dbReference type="SAM" id="Coils"/>
    </source>
</evidence>
<dbReference type="AlphaFoldDB" id="A0AA39XBV8"/>
<gene>
    <name evidence="3" type="ORF">B0T17DRAFT_507481</name>
</gene>